<organism evidence="1">
    <name type="scientific">Glycine max</name>
    <name type="common">Soybean</name>
    <name type="synonym">Glycine hispida</name>
    <dbReference type="NCBI Taxonomy" id="3847"/>
    <lineage>
        <taxon>Eukaryota</taxon>
        <taxon>Viridiplantae</taxon>
        <taxon>Streptophyta</taxon>
        <taxon>Embryophyta</taxon>
        <taxon>Tracheophyta</taxon>
        <taxon>Spermatophyta</taxon>
        <taxon>Magnoliopsida</taxon>
        <taxon>eudicotyledons</taxon>
        <taxon>Gunneridae</taxon>
        <taxon>Pentapetalae</taxon>
        <taxon>rosids</taxon>
        <taxon>fabids</taxon>
        <taxon>Fabales</taxon>
        <taxon>Fabaceae</taxon>
        <taxon>Papilionoideae</taxon>
        <taxon>50 kb inversion clade</taxon>
        <taxon>NPAAA clade</taxon>
        <taxon>indigoferoid/millettioid clade</taxon>
        <taxon>Phaseoleae</taxon>
        <taxon>Glycine</taxon>
        <taxon>Glycine subgen. Soja</taxon>
    </lineage>
</organism>
<dbReference type="SMR" id="A0A0R0JMQ1"/>
<dbReference type="EMBL" id="CM000839">
    <property type="protein sequence ID" value="KRH55853.1"/>
    <property type="molecule type" value="Genomic_DNA"/>
</dbReference>
<dbReference type="InParanoid" id="A0A0R0JMQ1"/>
<gene>
    <name evidence="1" type="ORF">GLYMA_06G286000</name>
</gene>
<accession>A0A0R0JMQ1</accession>
<evidence type="ECO:0000313" key="2">
    <source>
        <dbReference type="EnsemblPlants" id="KRH55853"/>
    </source>
</evidence>
<name>A0A0R0JMQ1_SOYBN</name>
<reference evidence="1" key="3">
    <citation type="submission" date="2018-07" db="EMBL/GenBank/DDBJ databases">
        <title>WGS assembly of Glycine max.</title>
        <authorList>
            <person name="Schmutz J."/>
            <person name="Cannon S."/>
            <person name="Schlueter J."/>
            <person name="Ma J."/>
            <person name="Mitros T."/>
            <person name="Nelson W."/>
            <person name="Hyten D."/>
            <person name="Song Q."/>
            <person name="Thelen J."/>
            <person name="Cheng J."/>
            <person name="Xu D."/>
            <person name="Hellsten U."/>
            <person name="May G."/>
            <person name="Yu Y."/>
            <person name="Sakurai T."/>
            <person name="Umezawa T."/>
            <person name="Bhattacharyya M."/>
            <person name="Sandhu D."/>
            <person name="Valliyodan B."/>
            <person name="Lindquist E."/>
            <person name="Peto M."/>
            <person name="Grant D."/>
            <person name="Shu S."/>
            <person name="Goodstein D."/>
            <person name="Barry K."/>
            <person name="Futrell-Griggs M."/>
            <person name="Abernathy B."/>
            <person name="Du J."/>
            <person name="Tian Z."/>
            <person name="Zhu L."/>
            <person name="Gill N."/>
            <person name="Joshi T."/>
            <person name="Libault M."/>
            <person name="Sethuraman A."/>
            <person name="Zhang X."/>
            <person name="Shinozaki K."/>
            <person name="Nguyen H."/>
            <person name="Wing R."/>
            <person name="Cregan P."/>
            <person name="Specht J."/>
            <person name="Grimwood J."/>
            <person name="Rokhsar D."/>
            <person name="Stacey G."/>
            <person name="Shoemaker R."/>
            <person name="Jackson S."/>
        </authorList>
    </citation>
    <scope>NUCLEOTIDE SEQUENCE</scope>
    <source>
        <tissue evidence="1">Callus</tissue>
    </source>
</reference>
<dbReference type="Proteomes" id="UP000008827">
    <property type="component" value="Chromosome 6"/>
</dbReference>
<keyword evidence="3" id="KW-1185">Reference proteome</keyword>
<reference evidence="2" key="2">
    <citation type="submission" date="2018-02" db="UniProtKB">
        <authorList>
            <consortium name="EnsemblPlants"/>
        </authorList>
    </citation>
    <scope>IDENTIFICATION</scope>
    <source>
        <strain evidence="2">Williams 82</strain>
    </source>
</reference>
<sequence length="71" mass="8418">MGNKGKNVRTRIAYFVVFPWMDYFLLNNFNLQSIQLLIQNLTEIYNNTLMDLLPQVSSKYLKGYLQRLSLL</sequence>
<dbReference type="EnsemblPlants" id="KRH55853">
    <property type="protein sequence ID" value="KRH55853"/>
    <property type="gene ID" value="GLYMA_06G286000"/>
</dbReference>
<dbReference type="AlphaFoldDB" id="A0A0R0JMQ1"/>
<evidence type="ECO:0000313" key="3">
    <source>
        <dbReference type="Proteomes" id="UP000008827"/>
    </source>
</evidence>
<reference evidence="1 2" key="1">
    <citation type="journal article" date="2010" name="Nature">
        <title>Genome sequence of the palaeopolyploid soybean.</title>
        <authorList>
            <person name="Schmutz J."/>
            <person name="Cannon S.B."/>
            <person name="Schlueter J."/>
            <person name="Ma J."/>
            <person name="Mitros T."/>
            <person name="Nelson W."/>
            <person name="Hyten D.L."/>
            <person name="Song Q."/>
            <person name="Thelen J.J."/>
            <person name="Cheng J."/>
            <person name="Xu D."/>
            <person name="Hellsten U."/>
            <person name="May G.D."/>
            <person name="Yu Y."/>
            <person name="Sakurai T."/>
            <person name="Umezawa T."/>
            <person name="Bhattacharyya M.K."/>
            <person name="Sandhu D."/>
            <person name="Valliyodan B."/>
            <person name="Lindquist E."/>
            <person name="Peto M."/>
            <person name="Grant D."/>
            <person name="Shu S."/>
            <person name="Goodstein D."/>
            <person name="Barry K."/>
            <person name="Futrell-Griggs M."/>
            <person name="Abernathy B."/>
            <person name="Du J."/>
            <person name="Tian Z."/>
            <person name="Zhu L."/>
            <person name="Gill N."/>
            <person name="Joshi T."/>
            <person name="Libault M."/>
            <person name="Sethuraman A."/>
            <person name="Zhang X.-C."/>
            <person name="Shinozaki K."/>
            <person name="Nguyen H.T."/>
            <person name="Wing R.A."/>
            <person name="Cregan P."/>
            <person name="Specht J."/>
            <person name="Grimwood J."/>
            <person name="Rokhsar D."/>
            <person name="Stacey G."/>
            <person name="Shoemaker R.C."/>
            <person name="Jackson S.A."/>
        </authorList>
    </citation>
    <scope>NUCLEOTIDE SEQUENCE [LARGE SCALE GENOMIC DNA]</scope>
    <source>
        <strain evidence="2">cv. Williams 82</strain>
        <tissue evidence="1">Callus</tissue>
    </source>
</reference>
<proteinExistence type="predicted"/>
<evidence type="ECO:0000313" key="1">
    <source>
        <dbReference type="EMBL" id="KRH55853.1"/>
    </source>
</evidence>
<protein>
    <submittedName>
        <fullName evidence="1 2">Uncharacterized protein</fullName>
    </submittedName>
</protein>
<dbReference type="Gramene" id="KRH55853">
    <property type="protein sequence ID" value="KRH55853"/>
    <property type="gene ID" value="GLYMA_06G286000"/>
</dbReference>